<evidence type="ECO:0000313" key="1">
    <source>
        <dbReference type="EMBL" id="ELP29800.1"/>
    </source>
</evidence>
<protein>
    <submittedName>
        <fullName evidence="1">Uncharacterized protein</fullName>
    </submittedName>
</protein>
<sequence length="131" mass="14754">MPFVQLCSIDQAKSENRGIQTSRFLNLFKLGRGDKSWLNGKPNAQYPPGNFDSWHGYLIGFTDYCDSAICVDLRTSTARIIYENVGPGESIYATAFGTIDELVDFYIGQHGPATNESNYPSHAPERRHRDF</sequence>
<reference evidence="1 2" key="1">
    <citation type="journal article" date="2013" name="Mar. Genomics">
        <title>Expression of sulfatases in Rhodopirellula baltica and the diversity of sulfatases in the genus Rhodopirellula.</title>
        <authorList>
            <person name="Wegner C.E."/>
            <person name="Richter-Heitmann T."/>
            <person name="Klindworth A."/>
            <person name="Klockow C."/>
            <person name="Richter M."/>
            <person name="Achstetter T."/>
            <person name="Glockner F.O."/>
            <person name="Harder J."/>
        </authorList>
    </citation>
    <scope>NUCLEOTIDE SEQUENCE [LARGE SCALE GENOMIC DNA]</scope>
    <source>
        <strain evidence="1 2">SWK14</strain>
    </source>
</reference>
<dbReference type="EMBL" id="AMWG01000180">
    <property type="protein sequence ID" value="ELP29800.1"/>
    <property type="molecule type" value="Genomic_DNA"/>
</dbReference>
<dbReference type="AlphaFoldDB" id="L7C7J8"/>
<dbReference type="PATRIC" id="fig|993516.3.peg.6712"/>
<gene>
    <name evidence="1" type="ORF">RBSWK_06261</name>
</gene>
<comment type="caution">
    <text evidence="1">The sequence shown here is derived from an EMBL/GenBank/DDBJ whole genome shotgun (WGS) entry which is preliminary data.</text>
</comment>
<evidence type="ECO:0000313" key="2">
    <source>
        <dbReference type="Proteomes" id="UP000010959"/>
    </source>
</evidence>
<accession>L7C7J8</accession>
<name>L7C7J8_RHOBT</name>
<proteinExistence type="predicted"/>
<dbReference type="Proteomes" id="UP000010959">
    <property type="component" value="Unassembled WGS sequence"/>
</dbReference>
<organism evidence="1 2">
    <name type="scientific">Rhodopirellula baltica SWK14</name>
    <dbReference type="NCBI Taxonomy" id="993516"/>
    <lineage>
        <taxon>Bacteria</taxon>
        <taxon>Pseudomonadati</taxon>
        <taxon>Planctomycetota</taxon>
        <taxon>Planctomycetia</taxon>
        <taxon>Pirellulales</taxon>
        <taxon>Pirellulaceae</taxon>
        <taxon>Rhodopirellula</taxon>
    </lineage>
</organism>